<dbReference type="EMBL" id="CAUYUJ010006144">
    <property type="protein sequence ID" value="CAK0816259.1"/>
    <property type="molecule type" value="Genomic_DNA"/>
</dbReference>
<dbReference type="InterPro" id="IPR050689">
    <property type="entry name" value="FKBP-type_PPIase"/>
</dbReference>
<dbReference type="PROSITE" id="PS51203">
    <property type="entry name" value="CS"/>
    <property type="match status" value="1"/>
</dbReference>
<keyword evidence="9" id="KW-1185">Reference proteome</keyword>
<evidence type="ECO:0000256" key="4">
    <source>
        <dbReference type="ARBA" id="ARBA00023235"/>
    </source>
</evidence>
<reference evidence="8" key="1">
    <citation type="submission" date="2023-10" db="EMBL/GenBank/DDBJ databases">
        <authorList>
            <person name="Chen Y."/>
            <person name="Shah S."/>
            <person name="Dougan E. K."/>
            <person name="Thang M."/>
            <person name="Chan C."/>
        </authorList>
    </citation>
    <scope>NUCLEOTIDE SEQUENCE [LARGE SCALE GENOMIC DNA]</scope>
</reference>
<accession>A0ABN9RBC1</accession>
<evidence type="ECO:0000256" key="2">
    <source>
        <dbReference type="ARBA" id="ARBA00013194"/>
    </source>
</evidence>
<evidence type="ECO:0000256" key="3">
    <source>
        <dbReference type="ARBA" id="ARBA00023110"/>
    </source>
</evidence>
<protein>
    <recommendedName>
        <fullName evidence="2 5">peptidylprolyl isomerase</fullName>
        <ecNumber evidence="2 5">5.2.1.8</ecNumber>
    </recommendedName>
</protein>
<evidence type="ECO:0000259" key="6">
    <source>
        <dbReference type="PROSITE" id="PS50059"/>
    </source>
</evidence>
<dbReference type="InterPro" id="IPR046357">
    <property type="entry name" value="PPIase_dom_sf"/>
</dbReference>
<dbReference type="InterPro" id="IPR007052">
    <property type="entry name" value="CS_dom"/>
</dbReference>
<feature type="domain" description="PPIase FKBP-type" evidence="6">
    <location>
        <begin position="68"/>
        <end position="160"/>
    </location>
</feature>
<name>A0ABN9RBC1_9DINO</name>
<proteinExistence type="predicted"/>
<evidence type="ECO:0000259" key="7">
    <source>
        <dbReference type="PROSITE" id="PS51203"/>
    </source>
</evidence>
<keyword evidence="3 5" id="KW-0697">Rotamase</keyword>
<comment type="catalytic activity">
    <reaction evidence="1 5">
        <text>[protein]-peptidylproline (omega=180) = [protein]-peptidylproline (omega=0)</text>
        <dbReference type="Rhea" id="RHEA:16237"/>
        <dbReference type="Rhea" id="RHEA-COMP:10747"/>
        <dbReference type="Rhea" id="RHEA-COMP:10748"/>
        <dbReference type="ChEBI" id="CHEBI:83833"/>
        <dbReference type="ChEBI" id="CHEBI:83834"/>
        <dbReference type="EC" id="5.2.1.8"/>
    </reaction>
</comment>
<feature type="domain" description="CS" evidence="7">
    <location>
        <begin position="192"/>
        <end position="285"/>
    </location>
</feature>
<evidence type="ECO:0000313" key="8">
    <source>
        <dbReference type="EMBL" id="CAK0816259.1"/>
    </source>
</evidence>
<dbReference type="PANTHER" id="PTHR10516">
    <property type="entry name" value="PEPTIDYL-PROLYL CIS-TRANS ISOMERASE"/>
    <property type="match status" value="1"/>
</dbReference>
<dbReference type="Gene3D" id="3.10.50.40">
    <property type="match status" value="1"/>
</dbReference>
<evidence type="ECO:0000256" key="1">
    <source>
        <dbReference type="ARBA" id="ARBA00000971"/>
    </source>
</evidence>
<dbReference type="InterPro" id="IPR001179">
    <property type="entry name" value="PPIase_FKBP_dom"/>
</dbReference>
<sequence length="327" mass="35611">RTPPGASRSLAAGGLAALAAAASRRGRARPRRRGSLVQQAATAVAESGGLVKSIIKRPVDAKETPKKGDMVVMHYVASLSDGTVFDSSRYRKERFQFVLGESEVIDGWDILVGTMALGEIAQFRIPPDYAYGEAGAKYGDEVIVPPNETLTFEVELLDIGTPKEEEQVEEEPEPESDEKTWFWEKDPERESGKGIGWAWQATGSGKEICVSVPIPKDTTVKQIKVDIRTFSLLCKIGSQVFIDSKISQDVDMDDSYWVVDVKDDKPYLLIYLAKLNKEVRWESLLLGGDPVDAPAPKAVEADVVDVDAALRAANATTRSSPGIIDAS</sequence>
<feature type="non-terminal residue" evidence="8">
    <location>
        <position position="1"/>
    </location>
</feature>
<dbReference type="EC" id="5.2.1.8" evidence="2 5"/>
<dbReference type="Gene3D" id="2.60.40.790">
    <property type="match status" value="1"/>
</dbReference>
<organism evidence="8 9">
    <name type="scientific">Prorocentrum cordatum</name>
    <dbReference type="NCBI Taxonomy" id="2364126"/>
    <lineage>
        <taxon>Eukaryota</taxon>
        <taxon>Sar</taxon>
        <taxon>Alveolata</taxon>
        <taxon>Dinophyceae</taxon>
        <taxon>Prorocentrales</taxon>
        <taxon>Prorocentraceae</taxon>
        <taxon>Prorocentrum</taxon>
    </lineage>
</organism>
<evidence type="ECO:0000313" key="9">
    <source>
        <dbReference type="Proteomes" id="UP001189429"/>
    </source>
</evidence>
<dbReference type="PANTHER" id="PTHR10516:SF443">
    <property type="entry name" value="FK506-BINDING PROTEIN 59-RELATED"/>
    <property type="match status" value="1"/>
</dbReference>
<dbReference type="SUPFAM" id="SSF54534">
    <property type="entry name" value="FKBP-like"/>
    <property type="match status" value="1"/>
</dbReference>
<keyword evidence="4 5" id="KW-0413">Isomerase</keyword>
<dbReference type="CDD" id="cd06467">
    <property type="entry name" value="p23_NUDC_like"/>
    <property type="match status" value="1"/>
</dbReference>
<comment type="caution">
    <text evidence="8">The sequence shown here is derived from an EMBL/GenBank/DDBJ whole genome shotgun (WGS) entry which is preliminary data.</text>
</comment>
<dbReference type="PROSITE" id="PS50059">
    <property type="entry name" value="FKBP_PPIASE"/>
    <property type="match status" value="1"/>
</dbReference>
<gene>
    <name evidence="8" type="ORF">PCOR1329_LOCUS19285</name>
</gene>
<dbReference type="Pfam" id="PF00254">
    <property type="entry name" value="FKBP_C"/>
    <property type="match status" value="1"/>
</dbReference>
<dbReference type="InterPro" id="IPR008978">
    <property type="entry name" value="HSP20-like_chaperone"/>
</dbReference>
<evidence type="ECO:0000256" key="5">
    <source>
        <dbReference type="PROSITE-ProRule" id="PRU00277"/>
    </source>
</evidence>
<dbReference type="Pfam" id="PF04969">
    <property type="entry name" value="CS"/>
    <property type="match status" value="1"/>
</dbReference>
<dbReference type="SUPFAM" id="SSF49764">
    <property type="entry name" value="HSP20-like chaperones"/>
    <property type="match status" value="1"/>
</dbReference>
<dbReference type="Proteomes" id="UP001189429">
    <property type="component" value="Unassembled WGS sequence"/>
</dbReference>